<dbReference type="Gene3D" id="1.25.40.10">
    <property type="entry name" value="Tetratricopeptide repeat domain"/>
    <property type="match status" value="1"/>
</dbReference>
<name>A0ABN9QSS1_9DINO</name>
<keyword evidence="2" id="KW-1185">Reference proteome</keyword>
<evidence type="ECO:0000313" key="1">
    <source>
        <dbReference type="EMBL" id="CAK0808948.1"/>
    </source>
</evidence>
<accession>A0ABN9QSS1</accession>
<evidence type="ECO:0000313" key="2">
    <source>
        <dbReference type="Proteomes" id="UP001189429"/>
    </source>
</evidence>
<comment type="caution">
    <text evidence="1">The sequence shown here is derived from an EMBL/GenBank/DDBJ whole genome shotgun (WGS) entry which is preliminary data.</text>
</comment>
<proteinExistence type="predicted"/>
<organism evidence="1 2">
    <name type="scientific">Prorocentrum cordatum</name>
    <dbReference type="NCBI Taxonomy" id="2364126"/>
    <lineage>
        <taxon>Eukaryota</taxon>
        <taxon>Sar</taxon>
        <taxon>Alveolata</taxon>
        <taxon>Dinophyceae</taxon>
        <taxon>Prorocentrales</taxon>
        <taxon>Prorocentraceae</taxon>
        <taxon>Prorocentrum</taxon>
    </lineage>
</organism>
<sequence>MTVVVSLPAANAPEKRVGQPAAEQEEFPGSADMLAAIMRSAQCDAATATEMLRAFHREKAEGDRIQKMGGRKGDKSIRTSPDFFEWMEARRVKVMMGSGSDCHGDYYSCLADDAAQNPRKREAAVLLSAAEEQLESGQADEALASAKQAGEIYAGLGDTAGEADAARMAVHAYRLQAELARWNPIEYGGEDLALMSTKKARELAGPKLQSCREQGDRRGAAMMLLCLAEVDVDAAKCPSAIPEAALQGATDACALLREVQDRRMEAAALLTLSRIQGR</sequence>
<dbReference type="Proteomes" id="UP001189429">
    <property type="component" value="Unassembled WGS sequence"/>
</dbReference>
<protein>
    <submittedName>
        <fullName evidence="1">Uncharacterized protein</fullName>
    </submittedName>
</protein>
<dbReference type="EMBL" id="CAUYUJ010004287">
    <property type="protein sequence ID" value="CAK0808948.1"/>
    <property type="molecule type" value="Genomic_DNA"/>
</dbReference>
<reference evidence="1" key="1">
    <citation type="submission" date="2023-10" db="EMBL/GenBank/DDBJ databases">
        <authorList>
            <person name="Chen Y."/>
            <person name="Shah S."/>
            <person name="Dougan E. K."/>
            <person name="Thang M."/>
            <person name="Chan C."/>
        </authorList>
    </citation>
    <scope>NUCLEOTIDE SEQUENCE [LARGE SCALE GENOMIC DNA]</scope>
</reference>
<gene>
    <name evidence="1" type="ORF">PCOR1329_LOCUS14359</name>
</gene>
<dbReference type="InterPro" id="IPR011990">
    <property type="entry name" value="TPR-like_helical_dom_sf"/>
</dbReference>